<reference evidence="2" key="2">
    <citation type="submission" date="2023-05" db="EMBL/GenBank/DDBJ databases">
        <authorList>
            <consortium name="Lawrence Berkeley National Laboratory"/>
            <person name="Steindorff A."/>
            <person name="Hensen N."/>
            <person name="Bonometti L."/>
            <person name="Westerberg I."/>
            <person name="Brannstrom I.O."/>
            <person name="Guillou S."/>
            <person name="Cros-Aarteil S."/>
            <person name="Calhoun S."/>
            <person name="Haridas S."/>
            <person name="Kuo A."/>
            <person name="Mondo S."/>
            <person name="Pangilinan J."/>
            <person name="Riley R."/>
            <person name="Labutti K."/>
            <person name="Andreopoulos B."/>
            <person name="Lipzen A."/>
            <person name="Chen C."/>
            <person name="Yanf M."/>
            <person name="Daum C."/>
            <person name="Ng V."/>
            <person name="Clum A."/>
            <person name="Ohm R."/>
            <person name="Martin F."/>
            <person name="Silar P."/>
            <person name="Natvig D."/>
            <person name="Lalanne C."/>
            <person name="Gautier V."/>
            <person name="Ament-Velasquez S.L."/>
            <person name="Kruys A."/>
            <person name="Hutchinson M.I."/>
            <person name="Powell A.J."/>
            <person name="Barry K."/>
            <person name="Miller A.N."/>
            <person name="Grigoriev I.V."/>
            <person name="Debuchy R."/>
            <person name="Gladieux P."/>
            <person name="Thoren M.H."/>
            <person name="Johannesson H."/>
        </authorList>
    </citation>
    <scope>NUCLEOTIDE SEQUENCE</scope>
    <source>
        <strain evidence="2">CBS 990.96</strain>
    </source>
</reference>
<dbReference type="Proteomes" id="UP001301958">
    <property type="component" value="Unassembled WGS sequence"/>
</dbReference>
<protein>
    <recommendedName>
        <fullName evidence="4">Cell wall protein PhiA</fullName>
    </recommendedName>
</protein>
<sequence>MQLTTALLSLVAAAATTNAAPTDGAACVAPPRRFGIMALRSASPIHFASVSGFQNNLALKLPENELEAQCTDGVTRREATFFIKDGELFLYTPKETIQKLWTDRSGMGTGVLQYATYPKDGSWTPGRNFETKGWEIDENDNLLFKGSSFIACPWDPKAPETTKWTLYVNAGVSNPAWNEGCLGVTARTVTASEPVRCTYPPRQ</sequence>
<evidence type="ECO:0000256" key="1">
    <source>
        <dbReference type="SAM" id="SignalP"/>
    </source>
</evidence>
<dbReference type="AlphaFoldDB" id="A0AAN6YPH9"/>
<feature type="chain" id="PRO_5042916235" description="Cell wall protein PhiA" evidence="1">
    <location>
        <begin position="20"/>
        <end position="203"/>
    </location>
</feature>
<feature type="signal peptide" evidence="1">
    <location>
        <begin position="1"/>
        <end position="19"/>
    </location>
</feature>
<name>A0AAN6YPH9_9PEZI</name>
<evidence type="ECO:0000313" key="3">
    <source>
        <dbReference type="Proteomes" id="UP001301958"/>
    </source>
</evidence>
<evidence type="ECO:0008006" key="4">
    <source>
        <dbReference type="Google" id="ProtNLM"/>
    </source>
</evidence>
<comment type="caution">
    <text evidence="2">The sequence shown here is derived from an EMBL/GenBank/DDBJ whole genome shotgun (WGS) entry which is preliminary data.</text>
</comment>
<organism evidence="2 3">
    <name type="scientific">Podospora fimiseda</name>
    <dbReference type="NCBI Taxonomy" id="252190"/>
    <lineage>
        <taxon>Eukaryota</taxon>
        <taxon>Fungi</taxon>
        <taxon>Dikarya</taxon>
        <taxon>Ascomycota</taxon>
        <taxon>Pezizomycotina</taxon>
        <taxon>Sordariomycetes</taxon>
        <taxon>Sordariomycetidae</taxon>
        <taxon>Sordariales</taxon>
        <taxon>Podosporaceae</taxon>
        <taxon>Podospora</taxon>
    </lineage>
</organism>
<gene>
    <name evidence="2" type="ORF">QBC38DRAFT_374189</name>
</gene>
<dbReference type="EMBL" id="MU865448">
    <property type="protein sequence ID" value="KAK4222914.1"/>
    <property type="molecule type" value="Genomic_DNA"/>
</dbReference>
<keyword evidence="3" id="KW-1185">Reference proteome</keyword>
<accession>A0AAN6YPH9</accession>
<evidence type="ECO:0000313" key="2">
    <source>
        <dbReference type="EMBL" id="KAK4222914.1"/>
    </source>
</evidence>
<reference evidence="2" key="1">
    <citation type="journal article" date="2023" name="Mol. Phylogenet. Evol.">
        <title>Genome-scale phylogeny and comparative genomics of the fungal order Sordariales.</title>
        <authorList>
            <person name="Hensen N."/>
            <person name="Bonometti L."/>
            <person name="Westerberg I."/>
            <person name="Brannstrom I.O."/>
            <person name="Guillou S."/>
            <person name="Cros-Aarteil S."/>
            <person name="Calhoun S."/>
            <person name="Haridas S."/>
            <person name="Kuo A."/>
            <person name="Mondo S."/>
            <person name="Pangilinan J."/>
            <person name="Riley R."/>
            <person name="LaButti K."/>
            <person name="Andreopoulos B."/>
            <person name="Lipzen A."/>
            <person name="Chen C."/>
            <person name="Yan M."/>
            <person name="Daum C."/>
            <person name="Ng V."/>
            <person name="Clum A."/>
            <person name="Steindorff A."/>
            <person name="Ohm R.A."/>
            <person name="Martin F."/>
            <person name="Silar P."/>
            <person name="Natvig D.O."/>
            <person name="Lalanne C."/>
            <person name="Gautier V."/>
            <person name="Ament-Velasquez S.L."/>
            <person name="Kruys A."/>
            <person name="Hutchinson M.I."/>
            <person name="Powell A.J."/>
            <person name="Barry K."/>
            <person name="Miller A.N."/>
            <person name="Grigoriev I.V."/>
            <person name="Debuchy R."/>
            <person name="Gladieux P."/>
            <person name="Hiltunen Thoren M."/>
            <person name="Johannesson H."/>
        </authorList>
    </citation>
    <scope>NUCLEOTIDE SEQUENCE</scope>
    <source>
        <strain evidence="2">CBS 990.96</strain>
    </source>
</reference>
<proteinExistence type="predicted"/>
<keyword evidence="1" id="KW-0732">Signal</keyword>